<dbReference type="Proteomes" id="UP000235826">
    <property type="component" value="Chromosome"/>
</dbReference>
<sequence>MKNKYYILILILLGGIIYSINHFETSEQSPKTHATSQDSILSPKLLNSERIKMKYGSYNIKVLSNTPKLRVSNLYSSHNDKKITRTLAIVHYLEEIDSIFLNEHVKILSGGSIGRVFKQHGWKIKKKSIYLGELQPSIDYSNIYKRMGNISISKLAIHIYGFYIEKDNKDYQYAVISEIYHPDYLTLNNIKQIVINPNKYLEKNAFSIQILKQVESKMKNGIDSF</sequence>
<evidence type="ECO:0000313" key="2">
    <source>
        <dbReference type="Proteomes" id="UP000235826"/>
    </source>
</evidence>
<organism evidence="1 2">
    <name type="scientific">Flavivirga eckloniae</name>
    <dbReference type="NCBI Taxonomy" id="1803846"/>
    <lineage>
        <taxon>Bacteria</taxon>
        <taxon>Pseudomonadati</taxon>
        <taxon>Bacteroidota</taxon>
        <taxon>Flavobacteriia</taxon>
        <taxon>Flavobacteriales</taxon>
        <taxon>Flavobacteriaceae</taxon>
        <taxon>Flavivirga</taxon>
    </lineage>
</organism>
<evidence type="ECO:0000313" key="1">
    <source>
        <dbReference type="EMBL" id="AUP77859.1"/>
    </source>
</evidence>
<name>A0A2K9PLB0_9FLAO</name>
<dbReference type="EMBL" id="CP025791">
    <property type="protein sequence ID" value="AUP77859.1"/>
    <property type="molecule type" value="Genomic_DNA"/>
</dbReference>
<dbReference type="OrthoDB" id="1435691at2"/>
<keyword evidence="2" id="KW-1185">Reference proteome</keyword>
<dbReference type="RefSeq" id="WP_102754518.1">
    <property type="nucleotide sequence ID" value="NZ_CP025791.1"/>
</dbReference>
<accession>A0A2K9PLB0</accession>
<protein>
    <submittedName>
        <fullName evidence="1">Uncharacterized protein</fullName>
    </submittedName>
</protein>
<dbReference type="AlphaFoldDB" id="A0A2K9PLB0"/>
<dbReference type="KEGG" id="fek:C1H87_03655"/>
<reference evidence="1 2" key="1">
    <citation type="submission" date="2018-01" db="EMBL/GenBank/DDBJ databases">
        <title>Complete genome sequence of Flavivirga eckloniae ECD14 isolated from seaweed Ecklonia cava.</title>
        <authorList>
            <person name="Lee J.H."/>
            <person name="Baik K.S."/>
            <person name="Seong C.N."/>
        </authorList>
    </citation>
    <scope>NUCLEOTIDE SEQUENCE [LARGE SCALE GENOMIC DNA]</scope>
    <source>
        <strain evidence="1 2">ECD14</strain>
    </source>
</reference>
<proteinExistence type="predicted"/>
<gene>
    <name evidence="1" type="ORF">C1H87_03655</name>
</gene>